<evidence type="ECO:0000313" key="1">
    <source>
        <dbReference type="EMBL" id="RMI12834.1"/>
    </source>
</evidence>
<protein>
    <submittedName>
        <fullName evidence="1">Uncharacterized protein</fullName>
    </submittedName>
</protein>
<sequence length="200" mass="20984">MAAVGPALLLGATVMLGVQPELEEISSVRAQTADQIAANEVQLRQNTVLAERNADIASVRAVAEELHLRVPEVLDQERLSRELHDRAVACGMTLSSFTQGGAEVVEDGPGYVRVPLSVSFVGPEGVVGSLALLALLQAAPGEPYGEGYDLQIQSVTMSGEEGDTGQPGESTLSVSGFLVLSAVIPVDDDEEMRADEELVS</sequence>
<organism evidence="1 2">
    <name type="scientific">Cellulomonas triticagri</name>
    <dbReference type="NCBI Taxonomy" id="2483352"/>
    <lineage>
        <taxon>Bacteria</taxon>
        <taxon>Bacillati</taxon>
        <taxon>Actinomycetota</taxon>
        <taxon>Actinomycetes</taxon>
        <taxon>Micrococcales</taxon>
        <taxon>Cellulomonadaceae</taxon>
        <taxon>Cellulomonas</taxon>
    </lineage>
</organism>
<dbReference type="EMBL" id="RFFI01000028">
    <property type="protein sequence ID" value="RMI12834.1"/>
    <property type="molecule type" value="Genomic_DNA"/>
</dbReference>
<dbReference type="RefSeq" id="WP_122148721.1">
    <property type="nucleotide sequence ID" value="NZ_RFFI01000028.1"/>
</dbReference>
<accession>A0A3M2JID4</accession>
<keyword evidence="2" id="KW-1185">Reference proteome</keyword>
<reference evidence="1 2" key="1">
    <citation type="submission" date="2018-10" db="EMBL/GenBank/DDBJ databases">
        <title>Isolation, diversity and antifungal activity of actinobacteria from wheat.</title>
        <authorList>
            <person name="Han C."/>
        </authorList>
    </citation>
    <scope>NUCLEOTIDE SEQUENCE [LARGE SCALE GENOMIC DNA]</scope>
    <source>
        <strain evidence="1 2">NEAU-YY56</strain>
    </source>
</reference>
<proteinExistence type="predicted"/>
<comment type="caution">
    <text evidence="1">The sequence shown here is derived from an EMBL/GenBank/DDBJ whole genome shotgun (WGS) entry which is preliminary data.</text>
</comment>
<dbReference type="Proteomes" id="UP000269289">
    <property type="component" value="Unassembled WGS sequence"/>
</dbReference>
<gene>
    <name evidence="1" type="ORF">EBM89_06955</name>
</gene>
<name>A0A3M2JID4_9CELL</name>
<evidence type="ECO:0000313" key="2">
    <source>
        <dbReference type="Proteomes" id="UP000269289"/>
    </source>
</evidence>
<dbReference type="AlphaFoldDB" id="A0A3M2JID4"/>